<proteinExistence type="predicted"/>
<gene>
    <name evidence="1" type="ORF">OCBIM_22008401mg</name>
</gene>
<accession>A0A0L8FTI3</accession>
<protein>
    <submittedName>
        <fullName evidence="1">Uncharacterized protein</fullName>
    </submittedName>
</protein>
<organism evidence="1">
    <name type="scientific">Octopus bimaculoides</name>
    <name type="common">California two-spotted octopus</name>
    <dbReference type="NCBI Taxonomy" id="37653"/>
    <lineage>
        <taxon>Eukaryota</taxon>
        <taxon>Metazoa</taxon>
        <taxon>Spiralia</taxon>
        <taxon>Lophotrochozoa</taxon>
        <taxon>Mollusca</taxon>
        <taxon>Cephalopoda</taxon>
        <taxon>Coleoidea</taxon>
        <taxon>Octopodiformes</taxon>
        <taxon>Octopoda</taxon>
        <taxon>Incirrata</taxon>
        <taxon>Octopodidae</taxon>
        <taxon>Octopus</taxon>
    </lineage>
</organism>
<dbReference type="AlphaFoldDB" id="A0A0L8FTI3"/>
<evidence type="ECO:0000313" key="1">
    <source>
        <dbReference type="EMBL" id="KOF68006.1"/>
    </source>
</evidence>
<reference evidence="1" key="1">
    <citation type="submission" date="2015-07" db="EMBL/GenBank/DDBJ databases">
        <title>MeaNS - Measles Nucleotide Surveillance Program.</title>
        <authorList>
            <person name="Tran T."/>
            <person name="Druce J."/>
        </authorList>
    </citation>
    <scope>NUCLEOTIDE SEQUENCE</scope>
    <source>
        <strain evidence="1">UCB-OBI-ISO-001</strain>
        <tissue evidence="1">Gonad</tissue>
    </source>
</reference>
<dbReference type="EMBL" id="KQ426629">
    <property type="protein sequence ID" value="KOF68006.1"/>
    <property type="molecule type" value="Genomic_DNA"/>
</dbReference>
<sequence length="53" mass="6349">MLNSKFIFKTMWIFQQHRSNINENSCVSIKLSLINTHTKKKEKKDNNENLILQ</sequence>
<name>A0A0L8FTI3_OCTBM</name>